<reference evidence="5 6" key="1">
    <citation type="submission" date="2020-03" db="EMBL/GenBank/DDBJ databases">
        <title>Sequencing the genomes of 1000 actinobacteria strains.</title>
        <authorList>
            <person name="Klenk H.-P."/>
        </authorList>
    </citation>
    <scope>NUCLEOTIDE SEQUENCE [LARGE SCALE GENOMIC DNA]</scope>
    <source>
        <strain evidence="5 6">DSM 45668</strain>
    </source>
</reference>
<keyword evidence="6" id="KW-1185">Reference proteome</keyword>
<keyword evidence="2 5" id="KW-0238">DNA-binding</keyword>
<proteinExistence type="predicted"/>
<gene>
    <name evidence="5" type="ORF">FHX46_004816</name>
</gene>
<dbReference type="Pfam" id="PF01614">
    <property type="entry name" value="IclR_C"/>
    <property type="match status" value="1"/>
</dbReference>
<dbReference type="InterPro" id="IPR029016">
    <property type="entry name" value="GAF-like_dom_sf"/>
</dbReference>
<evidence type="ECO:0000313" key="6">
    <source>
        <dbReference type="Proteomes" id="UP000754495"/>
    </source>
</evidence>
<sequence>MAQAEGRSGSPAVRRAARVLRELAAQDETVSVAELSRRLDAPKSSLADICGVLLDLGMLTRDLDGGVQVGPAIGRIARGLVGGSRLLEVFPRACAQAPGLRGRTVVLAVLADLDVAYLAVRPGVRPLALTLKPGMRMPAWSTGTGRALLSALPVDVVERMHRGRVPESPSGHPFRLAELTAAVTLAQQRGYASNAELGEMQLAGTAAVVGGLTGCVAAVGSVVDLDQVHDPDEDAEPVRGLARRLAELIQD</sequence>
<dbReference type="PROSITE" id="PS51078">
    <property type="entry name" value="ICLR_ED"/>
    <property type="match status" value="1"/>
</dbReference>
<evidence type="ECO:0000256" key="1">
    <source>
        <dbReference type="ARBA" id="ARBA00023015"/>
    </source>
</evidence>
<dbReference type="PANTHER" id="PTHR30136">
    <property type="entry name" value="HELIX-TURN-HELIX TRANSCRIPTIONAL REGULATOR, ICLR FAMILY"/>
    <property type="match status" value="1"/>
</dbReference>
<dbReference type="InterPro" id="IPR036388">
    <property type="entry name" value="WH-like_DNA-bd_sf"/>
</dbReference>
<dbReference type="GO" id="GO:0003677">
    <property type="term" value="F:DNA binding"/>
    <property type="evidence" value="ECO:0007669"/>
    <property type="project" value="UniProtKB-KW"/>
</dbReference>
<dbReference type="Proteomes" id="UP000754495">
    <property type="component" value="Unassembled WGS sequence"/>
</dbReference>
<evidence type="ECO:0000256" key="3">
    <source>
        <dbReference type="ARBA" id="ARBA00023163"/>
    </source>
</evidence>
<dbReference type="Pfam" id="PF09339">
    <property type="entry name" value="HTH_IclR"/>
    <property type="match status" value="1"/>
</dbReference>
<protein>
    <submittedName>
        <fullName evidence="5">DNA-binding IclR family transcriptional regulator</fullName>
    </submittedName>
</protein>
<dbReference type="InterPro" id="IPR014757">
    <property type="entry name" value="Tscrpt_reg_IclR_C"/>
</dbReference>
<organism evidence="5 6">
    <name type="scientific">Amycolatopsis viridis</name>
    <dbReference type="NCBI Taxonomy" id="185678"/>
    <lineage>
        <taxon>Bacteria</taxon>
        <taxon>Bacillati</taxon>
        <taxon>Actinomycetota</taxon>
        <taxon>Actinomycetes</taxon>
        <taxon>Pseudonocardiales</taxon>
        <taxon>Pseudonocardiaceae</taxon>
        <taxon>Amycolatopsis</taxon>
    </lineage>
</organism>
<dbReference type="EMBL" id="JAANOU010000001">
    <property type="protein sequence ID" value="NIH82286.1"/>
    <property type="molecule type" value="Genomic_DNA"/>
</dbReference>
<dbReference type="PANTHER" id="PTHR30136:SF24">
    <property type="entry name" value="HTH-TYPE TRANSCRIPTIONAL REPRESSOR ALLR"/>
    <property type="match status" value="1"/>
</dbReference>
<dbReference type="InterPro" id="IPR050707">
    <property type="entry name" value="HTH_MetabolicPath_Reg"/>
</dbReference>
<dbReference type="SUPFAM" id="SSF46785">
    <property type="entry name" value="Winged helix' DNA-binding domain"/>
    <property type="match status" value="1"/>
</dbReference>
<comment type="caution">
    <text evidence="5">The sequence shown here is derived from an EMBL/GenBank/DDBJ whole genome shotgun (WGS) entry which is preliminary data.</text>
</comment>
<dbReference type="Gene3D" id="1.10.10.10">
    <property type="entry name" value="Winged helix-like DNA-binding domain superfamily/Winged helix DNA-binding domain"/>
    <property type="match status" value="1"/>
</dbReference>
<name>A0ABX0SZ94_9PSEU</name>
<keyword evidence="3" id="KW-0804">Transcription</keyword>
<evidence type="ECO:0000313" key="5">
    <source>
        <dbReference type="EMBL" id="NIH82286.1"/>
    </source>
</evidence>
<dbReference type="Gene3D" id="3.30.450.40">
    <property type="match status" value="1"/>
</dbReference>
<evidence type="ECO:0000259" key="4">
    <source>
        <dbReference type="PROSITE" id="PS51078"/>
    </source>
</evidence>
<feature type="domain" description="IclR-ED" evidence="4">
    <location>
        <begin position="72"/>
        <end position="251"/>
    </location>
</feature>
<accession>A0ABX0SZ94</accession>
<dbReference type="SUPFAM" id="SSF55781">
    <property type="entry name" value="GAF domain-like"/>
    <property type="match status" value="1"/>
</dbReference>
<dbReference type="RefSeq" id="WP_167119274.1">
    <property type="nucleotide sequence ID" value="NZ_JAANOU010000001.1"/>
</dbReference>
<keyword evidence="1" id="KW-0805">Transcription regulation</keyword>
<evidence type="ECO:0000256" key="2">
    <source>
        <dbReference type="ARBA" id="ARBA00023125"/>
    </source>
</evidence>
<dbReference type="InterPro" id="IPR005471">
    <property type="entry name" value="Tscrpt_reg_IclR_N"/>
</dbReference>
<dbReference type="InterPro" id="IPR036390">
    <property type="entry name" value="WH_DNA-bd_sf"/>
</dbReference>